<feature type="transmembrane region" description="Helical" evidence="1">
    <location>
        <begin position="29"/>
        <end position="46"/>
    </location>
</feature>
<comment type="caution">
    <text evidence="2">The sequence shown here is derived from an EMBL/GenBank/DDBJ whole genome shotgun (WGS) entry which is preliminary data.</text>
</comment>
<keyword evidence="3" id="KW-1185">Reference proteome</keyword>
<feature type="transmembrane region" description="Helical" evidence="1">
    <location>
        <begin position="78"/>
        <end position="94"/>
    </location>
</feature>
<keyword evidence="1" id="KW-0472">Membrane</keyword>
<feature type="transmembrane region" description="Helical" evidence="1">
    <location>
        <begin position="5"/>
        <end position="23"/>
    </location>
</feature>
<name>A0A3N5ZA52_9ALTE</name>
<dbReference type="RefSeq" id="WP_124025937.1">
    <property type="nucleotide sequence ID" value="NZ_JBHRSN010000005.1"/>
</dbReference>
<gene>
    <name evidence="2" type="ORF">DRW07_00535</name>
</gene>
<keyword evidence="1" id="KW-1133">Transmembrane helix</keyword>
<dbReference type="EMBL" id="RPOK01000001">
    <property type="protein sequence ID" value="RPJ67934.1"/>
    <property type="molecule type" value="Genomic_DNA"/>
</dbReference>
<accession>A0A3N5ZA52</accession>
<dbReference type="AlphaFoldDB" id="A0A3N5ZA52"/>
<sequence>MKFFFYSIIGIYLFLYFYAVWVYEGFTLVTALSVLVTLGVLGWLLVRGWGGKQPRALAEASADKHAAPAEMRWYQSPFPYLLLLGSVALISFFVL</sequence>
<organism evidence="2 3">
    <name type="scientific">Alteromonas sediminis</name>
    <dbReference type="NCBI Taxonomy" id="2259342"/>
    <lineage>
        <taxon>Bacteria</taxon>
        <taxon>Pseudomonadati</taxon>
        <taxon>Pseudomonadota</taxon>
        <taxon>Gammaproteobacteria</taxon>
        <taxon>Alteromonadales</taxon>
        <taxon>Alteromonadaceae</taxon>
        <taxon>Alteromonas/Salinimonas group</taxon>
        <taxon>Alteromonas</taxon>
    </lineage>
</organism>
<evidence type="ECO:0000313" key="3">
    <source>
        <dbReference type="Proteomes" id="UP000275281"/>
    </source>
</evidence>
<evidence type="ECO:0000313" key="2">
    <source>
        <dbReference type="EMBL" id="RPJ67934.1"/>
    </source>
</evidence>
<reference evidence="2 3" key="1">
    <citation type="submission" date="2018-11" db="EMBL/GenBank/DDBJ databases">
        <authorList>
            <person name="Ye M.-Q."/>
            <person name="Du Z.-J."/>
        </authorList>
    </citation>
    <scope>NUCLEOTIDE SEQUENCE [LARGE SCALE GENOMIC DNA]</scope>
    <source>
        <strain evidence="2 3">U0105</strain>
    </source>
</reference>
<keyword evidence="1" id="KW-0812">Transmembrane</keyword>
<dbReference type="Proteomes" id="UP000275281">
    <property type="component" value="Unassembled WGS sequence"/>
</dbReference>
<evidence type="ECO:0000256" key="1">
    <source>
        <dbReference type="SAM" id="Phobius"/>
    </source>
</evidence>
<proteinExistence type="predicted"/>
<protein>
    <submittedName>
        <fullName evidence="2">Uncharacterized protein</fullName>
    </submittedName>
</protein>